<dbReference type="Proteomes" id="UP000501738">
    <property type="component" value="Segment"/>
</dbReference>
<proteinExistence type="predicted"/>
<keyword evidence="2" id="KW-1185">Reference proteome</keyword>
<evidence type="ECO:0000313" key="2">
    <source>
        <dbReference type="Proteomes" id="UP000501738"/>
    </source>
</evidence>
<accession>A0A6M3TCR1</accession>
<sequence>MAGELAKDPNLAPAVSYLDAFCVENKVDMQRAFGAASEEGDSRFIDRAYLKDVLGDKADAIIKTAEGVLNYATAYAEQTVSAVHTLAGGEANWTAAGDAFNKHAPAAERALIVEMLESGLRDKVTYAAKRIMEYATQAGAVMQHNAPAIGNPGTQKGLSNADYIKAISERNISDEKYNALKQQRMLGRSQGL</sequence>
<reference evidence="1 2" key="1">
    <citation type="journal article" date="2020" name="Microb. Biotechnol.">
        <title>Phage biocontrol to combat Pseudomonas syringae pathogens causing disease in cherry.</title>
        <authorList>
            <person name="Rabiey M."/>
            <person name="Roy S.R."/>
            <person name="Holtappels D."/>
            <person name="Franceschetti L."/>
            <person name="Quilty B.J."/>
            <person name="Creeth R."/>
            <person name="Sundin G.W."/>
            <person name="Wagemans J."/>
            <person name="Lavigne R."/>
            <person name="Jackson R.W."/>
        </authorList>
    </citation>
    <scope>NUCLEOTIDE SEQUENCE [LARGE SCALE GENOMIC DNA]</scope>
</reference>
<protein>
    <submittedName>
        <fullName evidence="1">Putative scaffolding protein</fullName>
    </submittedName>
</protein>
<evidence type="ECO:0000313" key="1">
    <source>
        <dbReference type="EMBL" id="QJD54808.1"/>
    </source>
</evidence>
<name>A0A6M3TCR1_9CAUD</name>
<gene>
    <name evidence="1" type="ORF">PssvBMR5_gp40</name>
</gene>
<organism evidence="1 2">
    <name type="scientific">Pseudomonas phage MR5</name>
    <dbReference type="NCBI Taxonomy" id="2711172"/>
    <lineage>
        <taxon>Viruses</taxon>
        <taxon>Duplodnaviria</taxon>
        <taxon>Heunggongvirae</taxon>
        <taxon>Uroviricota</taxon>
        <taxon>Caudoviricetes</taxon>
        <taxon>Autographivirales</taxon>
        <taxon>Autoscriptoviridae</taxon>
        <taxon>Krylovirinae</taxon>
        <taxon>Mojovirus</taxon>
        <taxon>Mojovirus MR5</taxon>
    </lineage>
</organism>
<dbReference type="EMBL" id="MT104468">
    <property type="protein sequence ID" value="QJD54808.1"/>
    <property type="molecule type" value="Genomic_DNA"/>
</dbReference>